<keyword evidence="1" id="KW-0472">Membrane</keyword>
<dbReference type="RefSeq" id="WP_121917162.1">
    <property type="nucleotide sequence ID" value="NZ_REFV01000006.1"/>
</dbReference>
<keyword evidence="1" id="KW-0812">Transmembrane</keyword>
<organism evidence="2 3">
    <name type="scientific">Dokdonia sinensis</name>
    <dbReference type="NCBI Taxonomy" id="2479847"/>
    <lineage>
        <taxon>Bacteria</taxon>
        <taxon>Pseudomonadati</taxon>
        <taxon>Bacteroidota</taxon>
        <taxon>Flavobacteriia</taxon>
        <taxon>Flavobacteriales</taxon>
        <taxon>Flavobacteriaceae</taxon>
        <taxon>Dokdonia</taxon>
    </lineage>
</organism>
<dbReference type="Proteomes" id="UP000281985">
    <property type="component" value="Unassembled WGS sequence"/>
</dbReference>
<evidence type="ECO:0000313" key="2">
    <source>
        <dbReference type="EMBL" id="RMB59524.1"/>
    </source>
</evidence>
<feature type="transmembrane region" description="Helical" evidence="1">
    <location>
        <begin position="306"/>
        <end position="330"/>
    </location>
</feature>
<feature type="transmembrane region" description="Helical" evidence="1">
    <location>
        <begin position="276"/>
        <end position="294"/>
    </location>
</feature>
<proteinExistence type="predicted"/>
<keyword evidence="3" id="KW-1185">Reference proteome</keyword>
<gene>
    <name evidence="2" type="ORF">EAX61_08040</name>
</gene>
<sequence>MKFLNFVKLVVPKIPALVSGLLCLAILYGLYFYLPPDYIDSELLNRILLIVSFISIILVFVFIAFIFSKVNQARFKGSNLNAEISSLTQKLHHFRDLIDVLLRSKVWNPGLKEYIDEEFADLNYFQMKEFYKGRSKIALEFIEENNRYGETENLYLEAKSLLLNDPSKTRVEGYSNPRVYDKNILSKWVEHKCGSGLWYYFGYKYTNFKDELEVQRVYERHQDKITNLAIQIDAQKYQDMGFSEELLSKVGEQMSEDIIPRLHSLTMQSHKRLPKIVNAVYVLLLATTLLGVFLPLSTMLLKLNEFYAFLSISTVLSIFMFVVLGIYPYVIKEINRK</sequence>
<name>A0A3M0G3L9_9FLAO</name>
<reference evidence="2 3" key="1">
    <citation type="submission" date="2018-10" db="EMBL/GenBank/DDBJ databases">
        <title>Dokdonia luteus sp. nov., isolated from sea water.</title>
        <authorList>
            <person name="Zhou L.Y."/>
            <person name="Du Z.J."/>
        </authorList>
    </citation>
    <scope>NUCLEOTIDE SEQUENCE [LARGE SCALE GENOMIC DNA]</scope>
    <source>
        <strain evidence="2 3">SH27</strain>
    </source>
</reference>
<feature type="transmembrane region" description="Helical" evidence="1">
    <location>
        <begin position="12"/>
        <end position="34"/>
    </location>
</feature>
<comment type="caution">
    <text evidence="2">The sequence shown here is derived from an EMBL/GenBank/DDBJ whole genome shotgun (WGS) entry which is preliminary data.</text>
</comment>
<accession>A0A3M0G3L9</accession>
<feature type="transmembrane region" description="Helical" evidence="1">
    <location>
        <begin position="46"/>
        <end position="67"/>
    </location>
</feature>
<dbReference type="AlphaFoldDB" id="A0A3M0G3L9"/>
<evidence type="ECO:0000313" key="3">
    <source>
        <dbReference type="Proteomes" id="UP000281985"/>
    </source>
</evidence>
<dbReference type="OrthoDB" id="1414398at2"/>
<evidence type="ECO:0000256" key="1">
    <source>
        <dbReference type="SAM" id="Phobius"/>
    </source>
</evidence>
<protein>
    <submittedName>
        <fullName evidence="2">Uncharacterized protein</fullName>
    </submittedName>
</protein>
<keyword evidence="1" id="KW-1133">Transmembrane helix</keyword>
<dbReference type="EMBL" id="REFV01000006">
    <property type="protein sequence ID" value="RMB59524.1"/>
    <property type="molecule type" value="Genomic_DNA"/>
</dbReference>